<keyword evidence="3" id="KW-1185">Reference proteome</keyword>
<evidence type="ECO:0000313" key="3">
    <source>
        <dbReference type="Proteomes" id="UP000186817"/>
    </source>
</evidence>
<name>A0A1Q9CDF8_SYMMI</name>
<dbReference type="OrthoDB" id="425930at2759"/>
<evidence type="ECO:0000313" key="2">
    <source>
        <dbReference type="EMBL" id="OLP80951.1"/>
    </source>
</evidence>
<feature type="transmembrane region" description="Helical" evidence="1">
    <location>
        <begin position="137"/>
        <end position="160"/>
    </location>
</feature>
<gene>
    <name evidence="2" type="ORF">AK812_SmicGene38570</name>
</gene>
<proteinExistence type="predicted"/>
<protein>
    <submittedName>
        <fullName evidence="2">Uncharacterized protein</fullName>
    </submittedName>
</protein>
<evidence type="ECO:0000256" key="1">
    <source>
        <dbReference type="SAM" id="Phobius"/>
    </source>
</evidence>
<comment type="caution">
    <text evidence="2">The sequence shown here is derived from an EMBL/GenBank/DDBJ whole genome shotgun (WGS) entry which is preliminary data.</text>
</comment>
<keyword evidence="1" id="KW-0472">Membrane</keyword>
<sequence length="162" mass="18336">MQVTLRVEVERDLPERKAATHQAEKVHLDPTSDLYHRAYQSWRVGELDDKGVVNIFGDEWLFLFQVNKEGLEGETLDSADIQKPVEHAEDVVTQLDSDLVGQGSMTEYAVEFGGMNYVQKSGRNRSSSLTQRLVRQLTLPIVSIEVPFWGYLLGWLSLILSG</sequence>
<keyword evidence="1" id="KW-0812">Transmembrane</keyword>
<keyword evidence="1" id="KW-1133">Transmembrane helix</keyword>
<accession>A0A1Q9CDF8</accession>
<dbReference type="EMBL" id="LSRX01001329">
    <property type="protein sequence ID" value="OLP80951.1"/>
    <property type="molecule type" value="Genomic_DNA"/>
</dbReference>
<reference evidence="2 3" key="1">
    <citation type="submission" date="2016-02" db="EMBL/GenBank/DDBJ databases">
        <title>Genome analysis of coral dinoflagellate symbionts highlights evolutionary adaptations to a symbiotic lifestyle.</title>
        <authorList>
            <person name="Aranda M."/>
            <person name="Li Y."/>
            <person name="Liew Y.J."/>
            <person name="Baumgarten S."/>
            <person name="Simakov O."/>
            <person name="Wilson M."/>
            <person name="Piel J."/>
            <person name="Ashoor H."/>
            <person name="Bougouffa S."/>
            <person name="Bajic V.B."/>
            <person name="Ryu T."/>
            <person name="Ravasi T."/>
            <person name="Bayer T."/>
            <person name="Micklem G."/>
            <person name="Kim H."/>
            <person name="Bhak J."/>
            <person name="Lajeunesse T.C."/>
            <person name="Voolstra C.R."/>
        </authorList>
    </citation>
    <scope>NUCLEOTIDE SEQUENCE [LARGE SCALE GENOMIC DNA]</scope>
    <source>
        <strain evidence="2 3">CCMP2467</strain>
    </source>
</reference>
<dbReference type="Proteomes" id="UP000186817">
    <property type="component" value="Unassembled WGS sequence"/>
</dbReference>
<dbReference type="AlphaFoldDB" id="A0A1Q9CDF8"/>
<organism evidence="2 3">
    <name type="scientific">Symbiodinium microadriaticum</name>
    <name type="common">Dinoflagellate</name>
    <name type="synonym">Zooxanthella microadriatica</name>
    <dbReference type="NCBI Taxonomy" id="2951"/>
    <lineage>
        <taxon>Eukaryota</taxon>
        <taxon>Sar</taxon>
        <taxon>Alveolata</taxon>
        <taxon>Dinophyceae</taxon>
        <taxon>Suessiales</taxon>
        <taxon>Symbiodiniaceae</taxon>
        <taxon>Symbiodinium</taxon>
    </lineage>
</organism>